<dbReference type="Gramene" id="evm.model.04.559">
    <property type="protein sequence ID" value="cds.evm.model.04.559"/>
    <property type="gene ID" value="evm.TU.04.559"/>
</dbReference>
<feature type="compositionally biased region" description="Basic and acidic residues" evidence="1">
    <location>
        <begin position="58"/>
        <end position="69"/>
    </location>
</feature>
<name>A0A803PHY0_CANSA</name>
<evidence type="ECO:0000313" key="2">
    <source>
        <dbReference type="EnsemblPlants" id="cds.evm.model.04.559"/>
    </source>
</evidence>
<dbReference type="AlphaFoldDB" id="A0A803PHY0"/>
<evidence type="ECO:0000256" key="1">
    <source>
        <dbReference type="SAM" id="MobiDB-lite"/>
    </source>
</evidence>
<feature type="compositionally biased region" description="Acidic residues" evidence="1">
    <location>
        <begin position="70"/>
        <end position="82"/>
    </location>
</feature>
<dbReference type="EnsemblPlants" id="evm.model.04.559">
    <property type="protein sequence ID" value="cds.evm.model.04.559"/>
    <property type="gene ID" value="evm.TU.04.559"/>
</dbReference>
<dbReference type="Proteomes" id="UP000596661">
    <property type="component" value="Chromosome 4"/>
</dbReference>
<reference evidence="2" key="2">
    <citation type="submission" date="2021-03" db="UniProtKB">
        <authorList>
            <consortium name="EnsemblPlants"/>
        </authorList>
    </citation>
    <scope>IDENTIFICATION</scope>
</reference>
<dbReference type="EMBL" id="UZAU01000362">
    <property type="status" value="NOT_ANNOTATED_CDS"/>
    <property type="molecule type" value="Genomic_DNA"/>
</dbReference>
<keyword evidence="3" id="KW-1185">Reference proteome</keyword>
<organism evidence="2 3">
    <name type="scientific">Cannabis sativa</name>
    <name type="common">Hemp</name>
    <name type="synonym">Marijuana</name>
    <dbReference type="NCBI Taxonomy" id="3483"/>
    <lineage>
        <taxon>Eukaryota</taxon>
        <taxon>Viridiplantae</taxon>
        <taxon>Streptophyta</taxon>
        <taxon>Embryophyta</taxon>
        <taxon>Tracheophyta</taxon>
        <taxon>Spermatophyta</taxon>
        <taxon>Magnoliopsida</taxon>
        <taxon>eudicotyledons</taxon>
        <taxon>Gunneridae</taxon>
        <taxon>Pentapetalae</taxon>
        <taxon>rosids</taxon>
        <taxon>fabids</taxon>
        <taxon>Rosales</taxon>
        <taxon>Cannabaceae</taxon>
        <taxon>Cannabis</taxon>
    </lineage>
</organism>
<feature type="region of interest" description="Disordered" evidence="1">
    <location>
        <begin position="58"/>
        <end position="82"/>
    </location>
</feature>
<evidence type="ECO:0000313" key="3">
    <source>
        <dbReference type="Proteomes" id="UP000596661"/>
    </source>
</evidence>
<sequence>MGDSFGNGIKGGDSSCLSLGRTLSDKRAKQTYRKAPLTDPHVTELMARGRVHQVEEAEKLEASRAKEPMADQEEEVLEVDHA</sequence>
<reference evidence="2" key="1">
    <citation type="submission" date="2018-11" db="EMBL/GenBank/DDBJ databases">
        <authorList>
            <person name="Grassa J C."/>
        </authorList>
    </citation>
    <scope>NUCLEOTIDE SEQUENCE [LARGE SCALE GENOMIC DNA]</scope>
</reference>
<protein>
    <submittedName>
        <fullName evidence="2">Uncharacterized protein</fullName>
    </submittedName>
</protein>
<proteinExistence type="predicted"/>
<accession>A0A803PHY0</accession>